<proteinExistence type="predicted"/>
<dbReference type="PANTHER" id="PTHR43479:SF11">
    <property type="entry name" value="ACREF_ENVCD OPERON REPRESSOR-RELATED"/>
    <property type="match status" value="1"/>
</dbReference>
<feature type="domain" description="HTH tetR-type" evidence="3">
    <location>
        <begin position="3"/>
        <end position="63"/>
    </location>
</feature>
<dbReference type="SUPFAM" id="SSF46689">
    <property type="entry name" value="Homeodomain-like"/>
    <property type="match status" value="1"/>
</dbReference>
<accession>A0ABW5YNY9</accession>
<dbReference type="InterPro" id="IPR050624">
    <property type="entry name" value="HTH-type_Tx_Regulator"/>
</dbReference>
<dbReference type="InterPro" id="IPR009057">
    <property type="entry name" value="Homeodomain-like_sf"/>
</dbReference>
<dbReference type="PROSITE" id="PS50977">
    <property type="entry name" value="HTH_TETR_2"/>
    <property type="match status" value="1"/>
</dbReference>
<feature type="DNA-binding region" description="H-T-H motif" evidence="2">
    <location>
        <begin position="26"/>
        <end position="45"/>
    </location>
</feature>
<keyword evidence="5" id="KW-1185">Reference proteome</keyword>
<dbReference type="EMBL" id="JBHUPC010000013">
    <property type="protein sequence ID" value="MFD2892105.1"/>
    <property type="molecule type" value="Genomic_DNA"/>
</dbReference>
<comment type="caution">
    <text evidence="4">The sequence shown here is derived from an EMBL/GenBank/DDBJ whole genome shotgun (WGS) entry which is preliminary data.</text>
</comment>
<dbReference type="Pfam" id="PF00440">
    <property type="entry name" value="TetR_N"/>
    <property type="match status" value="1"/>
</dbReference>
<gene>
    <name evidence="4" type="ORF">ACFS5J_08795</name>
</gene>
<dbReference type="Proteomes" id="UP001597534">
    <property type="component" value="Unassembled WGS sequence"/>
</dbReference>
<keyword evidence="1 2" id="KW-0238">DNA-binding</keyword>
<dbReference type="RefSeq" id="WP_379811733.1">
    <property type="nucleotide sequence ID" value="NZ_JBHUPC010000013.1"/>
</dbReference>
<reference evidence="5" key="1">
    <citation type="journal article" date="2019" name="Int. J. Syst. Evol. Microbiol.">
        <title>The Global Catalogue of Microorganisms (GCM) 10K type strain sequencing project: providing services to taxonomists for standard genome sequencing and annotation.</title>
        <authorList>
            <consortium name="The Broad Institute Genomics Platform"/>
            <consortium name="The Broad Institute Genome Sequencing Center for Infectious Disease"/>
            <person name="Wu L."/>
            <person name="Ma J."/>
        </authorList>
    </citation>
    <scope>NUCLEOTIDE SEQUENCE [LARGE SCALE GENOMIC DNA]</scope>
    <source>
        <strain evidence="5">KCTC 22671</strain>
    </source>
</reference>
<evidence type="ECO:0000259" key="3">
    <source>
        <dbReference type="PROSITE" id="PS50977"/>
    </source>
</evidence>
<evidence type="ECO:0000313" key="5">
    <source>
        <dbReference type="Proteomes" id="UP001597534"/>
    </source>
</evidence>
<protein>
    <submittedName>
        <fullName evidence="4">TetR/AcrR family transcriptional regulator</fullName>
    </submittedName>
</protein>
<name>A0ABW5YNY9_9FLAO</name>
<organism evidence="4 5">
    <name type="scientific">Flavobacterium chuncheonense</name>
    <dbReference type="NCBI Taxonomy" id="2026653"/>
    <lineage>
        <taxon>Bacteria</taxon>
        <taxon>Pseudomonadati</taxon>
        <taxon>Bacteroidota</taxon>
        <taxon>Flavobacteriia</taxon>
        <taxon>Flavobacteriales</taxon>
        <taxon>Flavobacteriaceae</taxon>
        <taxon>Flavobacterium</taxon>
    </lineage>
</organism>
<sequence length="195" mass="23081">MESTKKEVLIEKTLDYFLKYGTRNITMDDLAVQFGVSKKTLYSLFRNKEELLKESIALLWSNYLKEVNSILVSAKNPLIQLIETYSLAIEYVRAFDPIFLYTLKKYHQPVLAEYDCYKVHMRNNIILPLLEEAQEKGYIEQSINLDFFATINFDDLEEKLLAKDIFEKYANEEIMQYYIVLKLKGIVKIEFHTLF</sequence>
<evidence type="ECO:0000256" key="1">
    <source>
        <dbReference type="ARBA" id="ARBA00023125"/>
    </source>
</evidence>
<dbReference type="Gene3D" id="1.10.357.10">
    <property type="entry name" value="Tetracycline Repressor, domain 2"/>
    <property type="match status" value="1"/>
</dbReference>
<dbReference type="InterPro" id="IPR001647">
    <property type="entry name" value="HTH_TetR"/>
</dbReference>
<evidence type="ECO:0000313" key="4">
    <source>
        <dbReference type="EMBL" id="MFD2892105.1"/>
    </source>
</evidence>
<dbReference type="PANTHER" id="PTHR43479">
    <property type="entry name" value="ACREF/ENVCD OPERON REPRESSOR-RELATED"/>
    <property type="match status" value="1"/>
</dbReference>
<evidence type="ECO:0000256" key="2">
    <source>
        <dbReference type="PROSITE-ProRule" id="PRU00335"/>
    </source>
</evidence>